<dbReference type="FunFam" id="3.60.20.10:FF:000055">
    <property type="entry name" value="Proteasome subunit alpha type"/>
    <property type="match status" value="1"/>
</dbReference>
<evidence type="ECO:0000256" key="3">
    <source>
        <dbReference type="ARBA" id="ARBA00022942"/>
    </source>
</evidence>
<dbReference type="Proteomes" id="UP001142055">
    <property type="component" value="Chromosome 2"/>
</dbReference>
<dbReference type="GO" id="GO:0006511">
    <property type="term" value="P:ubiquitin-dependent protein catabolic process"/>
    <property type="evidence" value="ECO:0007669"/>
    <property type="project" value="InterPro"/>
</dbReference>
<dbReference type="InterPro" id="IPR034642">
    <property type="entry name" value="Proteasome_subunit_alpha6"/>
</dbReference>
<evidence type="ECO:0000313" key="9">
    <source>
        <dbReference type="EMBL" id="KAJ6218782.1"/>
    </source>
</evidence>
<proteinExistence type="inferred from homology"/>
<keyword evidence="2 7" id="KW-0963">Cytoplasm</keyword>
<dbReference type="PROSITE" id="PS00388">
    <property type="entry name" value="PROTEASOME_ALPHA_1"/>
    <property type="match status" value="1"/>
</dbReference>
<dbReference type="PANTHER" id="PTHR11599">
    <property type="entry name" value="PROTEASOME SUBUNIT ALPHA/BETA"/>
    <property type="match status" value="1"/>
</dbReference>
<dbReference type="InterPro" id="IPR000426">
    <property type="entry name" value="Proteasome_asu_N"/>
</dbReference>
<comment type="subunit">
    <text evidence="5">The 26S proteasome consists of a 20S proteasome core and two 19S regulatory subunits. The 20S proteasome core is composed of 28 subunits that are arranged in four stacked rings, resulting in a barrel-shaped structure. The two end rings are each formed by seven alpha subunits, and the two central rings are each formed by seven beta subunits. The catalytic chamber with the active sites is on the inside of the barrel.</text>
</comment>
<dbReference type="GO" id="GO:0005634">
    <property type="term" value="C:nucleus"/>
    <property type="evidence" value="ECO:0007669"/>
    <property type="project" value="UniProtKB-SubCell"/>
</dbReference>
<dbReference type="InterPro" id="IPR029055">
    <property type="entry name" value="Ntn_hydrolases_N"/>
</dbReference>
<evidence type="ECO:0000256" key="6">
    <source>
        <dbReference type="PROSITE-ProRule" id="PRU00808"/>
    </source>
</evidence>
<dbReference type="Pfam" id="PF00227">
    <property type="entry name" value="Proteasome"/>
    <property type="match status" value="1"/>
</dbReference>
<keyword evidence="10" id="KW-1185">Reference proteome</keyword>
<dbReference type="AlphaFoldDB" id="A0A9Q0M4D0"/>
<keyword evidence="4 7" id="KW-0539">Nucleus</keyword>
<dbReference type="SMART" id="SM00948">
    <property type="entry name" value="Proteasome_A_N"/>
    <property type="match status" value="1"/>
</dbReference>
<evidence type="ECO:0000256" key="4">
    <source>
        <dbReference type="ARBA" id="ARBA00023242"/>
    </source>
</evidence>
<evidence type="ECO:0000256" key="2">
    <source>
        <dbReference type="ARBA" id="ARBA00022490"/>
    </source>
</evidence>
<dbReference type="CDD" id="cd03754">
    <property type="entry name" value="proteasome_alpha_type_6"/>
    <property type="match status" value="1"/>
</dbReference>
<evidence type="ECO:0000313" key="10">
    <source>
        <dbReference type="Proteomes" id="UP001142055"/>
    </source>
</evidence>
<comment type="subcellular location">
    <subcellularLocation>
        <location evidence="7">Cytoplasm</location>
    </subcellularLocation>
    <subcellularLocation>
        <location evidence="7">Nucleus</location>
    </subcellularLocation>
</comment>
<dbReference type="OrthoDB" id="5835702at2759"/>
<dbReference type="Gene3D" id="3.60.20.10">
    <property type="entry name" value="Glutamine Phosphoribosylpyrophosphate, subunit 1, domain 1"/>
    <property type="match status" value="1"/>
</dbReference>
<gene>
    <name evidence="9" type="ORF">RDWZM_004594</name>
</gene>
<feature type="domain" description="Proteasome alpha-type subunits" evidence="8">
    <location>
        <begin position="9"/>
        <end position="31"/>
    </location>
</feature>
<comment type="function">
    <text evidence="1">The proteasome is a multicatalytic proteinase complex which is characterized by its ability to cleave peptides with Arg, Phe, Tyr, Leu, and Glu adjacent to the leaving group at neutral or slightly basic pH. The proteasome has an ATP-dependent proteolytic activity.</text>
</comment>
<dbReference type="GO" id="GO:0019773">
    <property type="term" value="C:proteasome core complex, alpha-subunit complex"/>
    <property type="evidence" value="ECO:0007669"/>
    <property type="project" value="UniProtKB-UniRule"/>
</dbReference>
<keyword evidence="3 6" id="KW-0647">Proteasome</keyword>
<dbReference type="PROSITE" id="PS51475">
    <property type="entry name" value="PROTEASOME_ALPHA_2"/>
    <property type="match status" value="1"/>
</dbReference>
<name>A0A9Q0M4D0_BLOTA</name>
<dbReference type="EMBL" id="JAPWDV010000002">
    <property type="protein sequence ID" value="KAJ6218782.1"/>
    <property type="molecule type" value="Genomic_DNA"/>
</dbReference>
<dbReference type="OMA" id="YGYDMPV"/>
<evidence type="ECO:0000256" key="1">
    <source>
        <dbReference type="ARBA" id="ARBA00002000"/>
    </source>
</evidence>
<evidence type="ECO:0000256" key="7">
    <source>
        <dbReference type="RuleBase" id="RU000551"/>
    </source>
</evidence>
<dbReference type="GO" id="GO:0005737">
    <property type="term" value="C:cytoplasm"/>
    <property type="evidence" value="ECO:0007669"/>
    <property type="project" value="UniProtKB-SubCell"/>
</dbReference>
<comment type="similarity">
    <text evidence="6 7">Belongs to the peptidase T1A family.</text>
</comment>
<organism evidence="9 10">
    <name type="scientific">Blomia tropicalis</name>
    <name type="common">Mite</name>
    <dbReference type="NCBI Taxonomy" id="40697"/>
    <lineage>
        <taxon>Eukaryota</taxon>
        <taxon>Metazoa</taxon>
        <taxon>Ecdysozoa</taxon>
        <taxon>Arthropoda</taxon>
        <taxon>Chelicerata</taxon>
        <taxon>Arachnida</taxon>
        <taxon>Acari</taxon>
        <taxon>Acariformes</taxon>
        <taxon>Sarcoptiformes</taxon>
        <taxon>Astigmata</taxon>
        <taxon>Glycyphagoidea</taxon>
        <taxon>Echimyopodidae</taxon>
        <taxon>Blomia</taxon>
    </lineage>
</organism>
<evidence type="ECO:0000256" key="5">
    <source>
        <dbReference type="ARBA" id="ARBA00026071"/>
    </source>
</evidence>
<dbReference type="Pfam" id="PF10584">
    <property type="entry name" value="Proteasome_A_N"/>
    <property type="match status" value="1"/>
</dbReference>
<protein>
    <recommendedName>
        <fullName evidence="7">Proteasome subunit alpha type</fullName>
    </recommendedName>
</protein>
<reference evidence="9" key="1">
    <citation type="submission" date="2022-12" db="EMBL/GenBank/DDBJ databases">
        <title>Genome assemblies of Blomia tropicalis.</title>
        <authorList>
            <person name="Cui Y."/>
        </authorList>
    </citation>
    <scope>NUCLEOTIDE SEQUENCE</scope>
    <source>
        <tissue evidence="9">Adult mites</tissue>
    </source>
</reference>
<dbReference type="InterPro" id="IPR023332">
    <property type="entry name" value="Proteasome_alpha-type"/>
</dbReference>
<dbReference type="InterPro" id="IPR050115">
    <property type="entry name" value="Proteasome_alpha"/>
</dbReference>
<dbReference type="InterPro" id="IPR001353">
    <property type="entry name" value="Proteasome_sua/b"/>
</dbReference>
<dbReference type="SUPFAM" id="SSF56235">
    <property type="entry name" value="N-terminal nucleophile aminohydrolases (Ntn hydrolases)"/>
    <property type="match status" value="1"/>
</dbReference>
<accession>A0A9Q0M4D0</accession>
<sequence length="244" mass="26855">MSRGSSAGFDRHITIFSPEGRLYQVEYAFKAINQSGITSVGMKGKDISVVVTQRKVPDKLLEPSTMNNLFAVTPHIGCVATGMPADCASLVQRARYESANFKYKYGYSIPVEVLARRLADIAQVYTQNAEMRPLGVSMVLIAHEDGQPLVFKTDPAGYYSGYRACSVGVKSVEAQNHLEKKLKKRMDYGNDETIQLAISTLATVLSVDFRANEIQVGVVGADGKFRILPENEVEKHLTTIAEKD</sequence>
<evidence type="ECO:0000259" key="8">
    <source>
        <dbReference type="PROSITE" id="PS00388"/>
    </source>
</evidence>
<comment type="subunit">
    <text evidence="7">The 20S proteasome core is composed of 28 subunits that are arranged in four stacked rings, resulting in a barrel-shaped structure. The two end rings are each formed by seven alpha subunits, and the two central rings are each formed by seven beta subunits.</text>
</comment>
<comment type="caution">
    <text evidence="9">The sequence shown here is derived from an EMBL/GenBank/DDBJ whole genome shotgun (WGS) entry which is preliminary data.</text>
</comment>